<gene>
    <name evidence="3" type="ORF">GCM10009755_15900</name>
</gene>
<keyword evidence="2" id="KW-0472">Membrane</keyword>
<feature type="compositionally biased region" description="Low complexity" evidence="1">
    <location>
        <begin position="13"/>
        <end position="29"/>
    </location>
</feature>
<feature type="transmembrane region" description="Helical" evidence="2">
    <location>
        <begin position="123"/>
        <end position="149"/>
    </location>
</feature>
<reference evidence="3 4" key="1">
    <citation type="journal article" date="2019" name="Int. J. Syst. Evol. Microbiol.">
        <title>The Global Catalogue of Microorganisms (GCM) 10K type strain sequencing project: providing services to taxonomists for standard genome sequencing and annotation.</title>
        <authorList>
            <consortium name="The Broad Institute Genomics Platform"/>
            <consortium name="The Broad Institute Genome Sequencing Center for Infectious Disease"/>
            <person name="Wu L."/>
            <person name="Ma J."/>
        </authorList>
    </citation>
    <scope>NUCLEOTIDE SEQUENCE [LARGE SCALE GENOMIC DNA]</scope>
    <source>
        <strain evidence="3 4">JCM 14546</strain>
    </source>
</reference>
<protein>
    <submittedName>
        <fullName evidence="3">Uncharacterized protein</fullName>
    </submittedName>
</protein>
<accession>A0ABN2TG56</accession>
<feature type="transmembrane region" description="Helical" evidence="2">
    <location>
        <begin position="74"/>
        <end position="92"/>
    </location>
</feature>
<evidence type="ECO:0000256" key="1">
    <source>
        <dbReference type="SAM" id="MobiDB-lite"/>
    </source>
</evidence>
<keyword evidence="4" id="KW-1185">Reference proteome</keyword>
<proteinExistence type="predicted"/>
<name>A0ABN2TG56_9MICO</name>
<keyword evidence="2" id="KW-1133">Transmembrane helix</keyword>
<feature type="region of interest" description="Disordered" evidence="1">
    <location>
        <begin position="1"/>
        <end position="57"/>
    </location>
</feature>
<feature type="transmembrane region" description="Helical" evidence="2">
    <location>
        <begin position="206"/>
        <end position="234"/>
    </location>
</feature>
<comment type="caution">
    <text evidence="3">The sequence shown here is derived from an EMBL/GenBank/DDBJ whole genome shotgun (WGS) entry which is preliminary data.</text>
</comment>
<sequence>MEQPRRRTPPPRLLTSHGPGAVAPAAPQGRDLAGSRGATRDAGTAEAGGVPGLRGASAVGRGERRWWHSDARRADVATVLALGGASAFLLLADADGGAPAGLGDIGSGADLRDWVQATAGTTWVPFLLVFSALFGAVYVGFTALAFGRLDHAELLRVAELSAPRSRMVRWFGYGGASSWTISGAVFAAVLSVTIAQNPTFHGSMFYVLLGLAAVATSWAVMVCSYALSVLVSAMAAMSGMAVRGRRGLRVVREHVVLAFAFNAVIVAMTVSVLFGGLAG</sequence>
<dbReference type="RefSeq" id="WP_344308592.1">
    <property type="nucleotide sequence ID" value="NZ_BAAANO010000014.1"/>
</dbReference>
<keyword evidence="2" id="KW-0812">Transmembrane</keyword>
<feature type="transmembrane region" description="Helical" evidence="2">
    <location>
        <begin position="170"/>
        <end position="194"/>
    </location>
</feature>
<evidence type="ECO:0000313" key="3">
    <source>
        <dbReference type="EMBL" id="GAA2006615.1"/>
    </source>
</evidence>
<organism evidence="3 4">
    <name type="scientific">Brevibacterium samyangense</name>
    <dbReference type="NCBI Taxonomy" id="366888"/>
    <lineage>
        <taxon>Bacteria</taxon>
        <taxon>Bacillati</taxon>
        <taxon>Actinomycetota</taxon>
        <taxon>Actinomycetes</taxon>
        <taxon>Micrococcales</taxon>
        <taxon>Brevibacteriaceae</taxon>
        <taxon>Brevibacterium</taxon>
    </lineage>
</organism>
<evidence type="ECO:0000313" key="4">
    <source>
        <dbReference type="Proteomes" id="UP001500755"/>
    </source>
</evidence>
<dbReference type="Proteomes" id="UP001500755">
    <property type="component" value="Unassembled WGS sequence"/>
</dbReference>
<evidence type="ECO:0000256" key="2">
    <source>
        <dbReference type="SAM" id="Phobius"/>
    </source>
</evidence>
<feature type="transmembrane region" description="Helical" evidence="2">
    <location>
        <begin position="255"/>
        <end position="278"/>
    </location>
</feature>
<dbReference type="EMBL" id="BAAANO010000014">
    <property type="protein sequence ID" value="GAA2006615.1"/>
    <property type="molecule type" value="Genomic_DNA"/>
</dbReference>